<dbReference type="GO" id="GO:0000030">
    <property type="term" value="F:mannosyltransferase activity"/>
    <property type="evidence" value="ECO:0007669"/>
    <property type="project" value="TreeGrafter"/>
</dbReference>
<dbReference type="EMBL" id="CBMG010003658">
    <property type="protein sequence ID" value="CEG03976.1"/>
    <property type="molecule type" value="Genomic_DNA"/>
</dbReference>
<keyword evidence="3" id="KW-1133">Transmembrane helix</keyword>
<accession>A0A090N562</accession>
<evidence type="ECO:0000256" key="1">
    <source>
        <dbReference type="ARBA" id="ARBA00009003"/>
    </source>
</evidence>
<gene>
    <name evidence="4" type="ORF">BN851_0149670</name>
</gene>
<dbReference type="PANTHER" id="PTHR32385:SF15">
    <property type="entry name" value="INOSITOL PHOSPHOCERAMIDE MANNOSYLTRANSFERASE 1"/>
    <property type="match status" value="1"/>
</dbReference>
<dbReference type="Pfam" id="PF04488">
    <property type="entry name" value="Gly_transf_sug"/>
    <property type="match status" value="1"/>
</dbReference>
<proteinExistence type="inferred from homology"/>
<dbReference type="InterPro" id="IPR029044">
    <property type="entry name" value="Nucleotide-diphossugar_trans"/>
</dbReference>
<dbReference type="Gene3D" id="3.90.550.20">
    <property type="match status" value="1"/>
</dbReference>
<evidence type="ECO:0000256" key="3">
    <source>
        <dbReference type="SAM" id="Phobius"/>
    </source>
</evidence>
<keyword evidence="3" id="KW-0472">Membrane</keyword>
<organism evidence="4">
    <name type="scientific">Fusarium acuminatum CS5907</name>
    <dbReference type="NCBI Taxonomy" id="1318461"/>
    <lineage>
        <taxon>Eukaryota</taxon>
        <taxon>Fungi</taxon>
        <taxon>Dikarya</taxon>
        <taxon>Ascomycota</taxon>
        <taxon>Pezizomycotina</taxon>
        <taxon>Sordariomycetes</taxon>
        <taxon>Hypocreomycetidae</taxon>
        <taxon>Hypocreales</taxon>
        <taxon>Nectriaceae</taxon>
        <taxon>Fusarium</taxon>
        <taxon>Fusarium tricinctum species complex</taxon>
    </lineage>
</organism>
<sequence>MKYYQPSLQKLVILMVISLVILIIHQASYINDFSLASFSSESIEVIKKCRLSDYEIPTDTKSPNTPKIPNLVHQIWKTDDVRTYSIEASQESWKTSFEPLNFTVKLWTEDDVLKLIKANYSWLLPTYEGYSQNIQRADVARLVVVHAEGGTYADLDVYPILADKIICLQHLGLQAIFPTMSGNRGLSNHFFMAEKGSDFIEWALQEVKRRGNRSKRVLLPYVRVFWSTGPLMVTSASQQFLWMYNTASRKLGVMDEQYRRLVIRHKAGRSWHGPDGQVLNWFADHVDMQIIGLVVGLLAASLVVSCIIVRRRRGRGNLLYIES</sequence>
<feature type="transmembrane region" description="Helical" evidence="3">
    <location>
        <begin position="290"/>
        <end position="309"/>
    </location>
</feature>
<dbReference type="AlphaFoldDB" id="A0A090N562"/>
<reference evidence="4" key="1">
    <citation type="submission" date="2013-05" db="EMBL/GenBank/DDBJ databases">
        <title>Draft genome sequences of six wheat associated Fusarium spp. isolates.</title>
        <authorList>
            <person name="Moolhuijzen P.M."/>
            <person name="Manners J.M."/>
            <person name="Wilcox S."/>
            <person name="Bellgard M.I."/>
            <person name="Gardiner D.M."/>
        </authorList>
    </citation>
    <scope>NUCLEOTIDE SEQUENCE</scope>
    <source>
        <strain evidence="4">CS5907</strain>
    </source>
</reference>
<dbReference type="InterPro" id="IPR007577">
    <property type="entry name" value="GlycoTrfase_DXD_sugar-bd_CS"/>
</dbReference>
<evidence type="ECO:0000256" key="2">
    <source>
        <dbReference type="ARBA" id="ARBA00022679"/>
    </source>
</evidence>
<comment type="similarity">
    <text evidence="1">Belongs to the glycosyltransferase 32 family.</text>
</comment>
<name>A0A090N562_9HYPO</name>
<protein>
    <submittedName>
        <fullName evidence="4">WGS project CBMG000000000 data, contig CS5907-c003686</fullName>
    </submittedName>
</protein>
<evidence type="ECO:0000313" key="4">
    <source>
        <dbReference type="EMBL" id="CEG03976.1"/>
    </source>
</evidence>
<dbReference type="GO" id="GO:0016020">
    <property type="term" value="C:membrane"/>
    <property type="evidence" value="ECO:0007669"/>
    <property type="project" value="GOC"/>
</dbReference>
<dbReference type="SUPFAM" id="SSF53448">
    <property type="entry name" value="Nucleotide-diphospho-sugar transferases"/>
    <property type="match status" value="1"/>
</dbReference>
<dbReference type="PANTHER" id="PTHR32385">
    <property type="entry name" value="MANNOSYL PHOSPHORYLINOSITOL CERAMIDE SYNTHASE"/>
    <property type="match status" value="1"/>
</dbReference>
<comment type="caution">
    <text evidence="4">The sequence shown here is derived from an EMBL/GenBank/DDBJ whole genome shotgun (WGS) entry which is preliminary data.</text>
</comment>
<dbReference type="InterPro" id="IPR051706">
    <property type="entry name" value="Glycosyltransferase_domain"/>
</dbReference>
<dbReference type="GO" id="GO:0051999">
    <property type="term" value="P:mannosyl-inositol phosphorylceramide biosynthetic process"/>
    <property type="evidence" value="ECO:0007669"/>
    <property type="project" value="TreeGrafter"/>
</dbReference>
<keyword evidence="3" id="KW-0812">Transmembrane</keyword>
<feature type="transmembrane region" description="Helical" evidence="3">
    <location>
        <begin position="12"/>
        <end position="30"/>
    </location>
</feature>
<keyword evidence="2" id="KW-0808">Transferase</keyword>